<dbReference type="InterPro" id="IPR036388">
    <property type="entry name" value="WH-like_DNA-bd_sf"/>
</dbReference>
<dbReference type="FunFam" id="1.10.8.60:FF:000073">
    <property type="entry name" value="ORC1-type DNA replication protein"/>
    <property type="match status" value="1"/>
</dbReference>
<evidence type="ECO:0000256" key="2">
    <source>
        <dbReference type="ARBA" id="ARBA00022705"/>
    </source>
</evidence>
<dbReference type="SMART" id="SM00382">
    <property type="entry name" value="AAA"/>
    <property type="match status" value="1"/>
</dbReference>
<dbReference type="SUPFAM" id="SSF52540">
    <property type="entry name" value="P-loop containing nucleoside triphosphate hydrolases"/>
    <property type="match status" value="1"/>
</dbReference>
<dbReference type="PANTHER" id="PTHR10763">
    <property type="entry name" value="CELL DIVISION CONTROL PROTEIN 6-RELATED"/>
    <property type="match status" value="1"/>
</dbReference>
<dbReference type="Gene3D" id="1.10.10.10">
    <property type="entry name" value="Winged helix-like DNA-binding domain superfamily/Winged helix DNA-binding domain"/>
    <property type="match status" value="1"/>
</dbReference>
<dbReference type="HAMAP" id="MF_01407">
    <property type="entry name" value="ORC1_type_DNA_replic_protein"/>
    <property type="match status" value="1"/>
</dbReference>
<keyword evidence="2 5" id="KW-0235">DNA replication</keyword>
<dbReference type="InterPro" id="IPR003593">
    <property type="entry name" value="AAA+_ATPase"/>
</dbReference>
<dbReference type="Gene3D" id="1.10.8.60">
    <property type="match status" value="1"/>
</dbReference>
<gene>
    <name evidence="8" type="ORF">C457_11111</name>
</gene>
<dbReference type="EMBL" id="AOLG01000035">
    <property type="protein sequence ID" value="ELZ68549.1"/>
    <property type="molecule type" value="Genomic_DNA"/>
</dbReference>
<dbReference type="Pfam" id="PF13401">
    <property type="entry name" value="AAA_22"/>
    <property type="match status" value="1"/>
</dbReference>
<dbReference type="InterPro" id="IPR036390">
    <property type="entry name" value="WH_DNA-bd_sf"/>
</dbReference>
<dbReference type="OrthoDB" id="195574at2157"/>
<name>M0GCM7_HALPT</name>
<dbReference type="GO" id="GO:0016887">
    <property type="term" value="F:ATP hydrolysis activity"/>
    <property type="evidence" value="ECO:0007669"/>
    <property type="project" value="InterPro"/>
</dbReference>
<dbReference type="Proteomes" id="UP000011559">
    <property type="component" value="Unassembled WGS sequence"/>
</dbReference>
<protein>
    <recommendedName>
        <fullName evidence="5">ORC1-type DNA replication protein</fullName>
    </recommendedName>
</protein>
<comment type="caution">
    <text evidence="8">The sequence shown here is derived from an EMBL/GenBank/DDBJ whole genome shotgun (WGS) entry which is preliminary data.</text>
</comment>
<evidence type="ECO:0000313" key="8">
    <source>
        <dbReference type="EMBL" id="ELZ68549.1"/>
    </source>
</evidence>
<dbReference type="InterPro" id="IPR055237">
    <property type="entry name" value="Cdc6_lid"/>
</dbReference>
<evidence type="ECO:0000256" key="1">
    <source>
        <dbReference type="ARBA" id="ARBA00006184"/>
    </source>
</evidence>
<dbReference type="SMART" id="SM01074">
    <property type="entry name" value="Cdc6_C"/>
    <property type="match status" value="1"/>
</dbReference>
<feature type="binding site" evidence="5">
    <location>
        <position position="213"/>
    </location>
    <ligand>
        <name>ATP</name>
        <dbReference type="ChEBI" id="CHEBI:30616"/>
    </ligand>
</feature>
<dbReference type="InterPro" id="IPR015163">
    <property type="entry name" value="Cdc6_C"/>
</dbReference>
<sequence length="411" mass="46335">MSLEPFTDDDPIFRRESVLRDTYTPETLVERDRELREFQNALKPVVKGEVPKNIFLYGQTGVGKSIATEMVLDRLKQDQENFDDLNVEVTYVLCKNLTSSYQVTVELVNTFREPENQISGTGHSHGAVLAKLWQHINDIDATHLLIVLDEIDSVGTDDDILYQLPRANANGKVDPNNVKLGVIGISNDFTFRDQLDARVQDSLAEDEIHFPPYDSNQLRTILHDRAGNAFVDGALADDVIPLCAAFAGQETGSARQALKLLYKSGDLARSEDVSMVEERHVRAAQDLVEAGKAKDELEALPSQSHLTLFAMLRMADKGLLPARSTDIYDYYDRAARAIDADVKSIRTIRSRLSQLLMKGFLKKTQRNEGLNGGSFFLYELDIREELIREVLQEDDRTKQLFSEGSKQSRIR</sequence>
<evidence type="ECO:0000256" key="4">
    <source>
        <dbReference type="ARBA" id="ARBA00022840"/>
    </source>
</evidence>
<comment type="similarity">
    <text evidence="1 5">Belongs to the CDC6/cdc18 family.</text>
</comment>
<dbReference type="InterPro" id="IPR050311">
    <property type="entry name" value="ORC1/CDC6"/>
</dbReference>
<dbReference type="CDD" id="cd08768">
    <property type="entry name" value="Cdc6_C"/>
    <property type="match status" value="1"/>
</dbReference>
<dbReference type="SUPFAM" id="SSF46785">
    <property type="entry name" value="Winged helix' DNA-binding domain"/>
    <property type="match status" value="1"/>
</dbReference>
<dbReference type="PATRIC" id="fig|1227461.3.peg.2194"/>
<feature type="binding site" evidence="5">
    <location>
        <begin position="62"/>
        <end position="66"/>
    </location>
    <ligand>
        <name>ATP</name>
        <dbReference type="ChEBI" id="CHEBI:30616"/>
    </ligand>
</feature>
<accession>M0GCM7</accession>
<dbReference type="InterPro" id="IPR014277">
    <property type="entry name" value="Orc1/Cdc6_arc"/>
</dbReference>
<keyword evidence="9" id="KW-1185">Reference proteome</keyword>
<feature type="binding site" evidence="5">
    <location>
        <position position="225"/>
    </location>
    <ligand>
        <name>ATP</name>
        <dbReference type="ChEBI" id="CHEBI:30616"/>
    </ligand>
</feature>
<dbReference type="Gene3D" id="3.40.50.300">
    <property type="entry name" value="P-loop containing nucleotide triphosphate hydrolases"/>
    <property type="match status" value="1"/>
</dbReference>
<dbReference type="Pfam" id="PF22703">
    <property type="entry name" value="Cdc6_lid"/>
    <property type="match status" value="1"/>
</dbReference>
<dbReference type="InterPro" id="IPR027417">
    <property type="entry name" value="P-loop_NTPase"/>
</dbReference>
<dbReference type="InterPro" id="IPR049945">
    <property type="entry name" value="AAA_22"/>
</dbReference>
<dbReference type="AlphaFoldDB" id="M0GCM7"/>
<evidence type="ECO:0000259" key="7">
    <source>
        <dbReference type="SMART" id="SM01074"/>
    </source>
</evidence>
<dbReference type="Pfam" id="PF09079">
    <property type="entry name" value="WHD_Cdc6"/>
    <property type="match status" value="1"/>
</dbReference>
<dbReference type="GO" id="GO:0006260">
    <property type="term" value="P:DNA replication"/>
    <property type="evidence" value="ECO:0007669"/>
    <property type="project" value="UniProtKB-UniRule"/>
</dbReference>
<keyword evidence="4 5" id="KW-0067">ATP-binding</keyword>
<dbReference type="GO" id="GO:0005524">
    <property type="term" value="F:ATP binding"/>
    <property type="evidence" value="ECO:0007669"/>
    <property type="project" value="UniProtKB-UniRule"/>
</dbReference>
<dbReference type="PANTHER" id="PTHR10763:SF22">
    <property type="entry name" value="ORC1-TYPE DNA REPLICATION PROTEIN"/>
    <property type="match status" value="1"/>
</dbReference>
<dbReference type="NCBIfam" id="TIGR02928">
    <property type="entry name" value="orc1/cdc6 family replication initiation protein"/>
    <property type="match status" value="1"/>
</dbReference>
<feature type="domain" description="AAA+ ATPase" evidence="6">
    <location>
        <begin position="50"/>
        <end position="214"/>
    </location>
</feature>
<comment type="function">
    <text evidence="5">Involved in regulation of DNA replication.</text>
</comment>
<reference evidence="8 9" key="1">
    <citation type="journal article" date="2014" name="PLoS Genet.">
        <title>Phylogenetically driven sequencing of extremely halophilic archaea reveals strategies for static and dynamic osmo-response.</title>
        <authorList>
            <person name="Becker E.A."/>
            <person name="Seitzer P.M."/>
            <person name="Tritt A."/>
            <person name="Larsen D."/>
            <person name="Krusor M."/>
            <person name="Yao A.I."/>
            <person name="Wu D."/>
            <person name="Madern D."/>
            <person name="Eisen J.A."/>
            <person name="Darling A.E."/>
            <person name="Facciotti M.T."/>
        </authorList>
    </citation>
    <scope>NUCLEOTIDE SEQUENCE [LARGE SCALE GENOMIC DNA]</scope>
    <source>
        <strain evidence="9">DSM 18310 / JCM 13924 / TL6</strain>
    </source>
</reference>
<feature type="domain" description="Cdc6 C-terminal" evidence="7">
    <location>
        <begin position="308"/>
        <end position="391"/>
    </location>
</feature>
<evidence type="ECO:0000313" key="9">
    <source>
        <dbReference type="Proteomes" id="UP000011559"/>
    </source>
</evidence>
<proteinExistence type="inferred from homology"/>
<keyword evidence="3 5" id="KW-0547">Nucleotide-binding</keyword>
<evidence type="ECO:0000259" key="6">
    <source>
        <dbReference type="SMART" id="SM00382"/>
    </source>
</evidence>
<organism evidence="8 9">
    <name type="scientific">Haloferax prahovense (strain DSM 18310 / JCM 13924 / TL6)</name>
    <dbReference type="NCBI Taxonomy" id="1227461"/>
    <lineage>
        <taxon>Archaea</taxon>
        <taxon>Methanobacteriati</taxon>
        <taxon>Methanobacteriota</taxon>
        <taxon>Stenosarchaea group</taxon>
        <taxon>Halobacteria</taxon>
        <taxon>Halobacteriales</taxon>
        <taxon>Haloferacaceae</taxon>
        <taxon>Haloferax</taxon>
    </lineage>
</organism>
<dbReference type="RefSeq" id="WP_008094552.1">
    <property type="nucleotide sequence ID" value="NZ_AOLG01000035.1"/>
</dbReference>
<evidence type="ECO:0000256" key="5">
    <source>
        <dbReference type="HAMAP-Rule" id="MF_01407"/>
    </source>
</evidence>
<evidence type="ECO:0000256" key="3">
    <source>
        <dbReference type="ARBA" id="ARBA00022741"/>
    </source>
</evidence>